<proteinExistence type="predicted"/>
<sequence>MKLERMIAIIMLLLQREKMGGKELAELFEVSLRTIYRDIETINQAGIPIVTSSGVGGGIGIMNEYKIEKGFFTFKDITALLMGLGFISNTLSGEETTATLAKVKSFIPEDRQHEITLKANQISFDLSAWLGSNDLQTKVEVIRTALEHCSILSFMYLSAKGDKVMRTLEPHRLLLKENHWYVQGYCLNRQQFRVFKLSRISELERTEDRFAMREIPPAFSEFSDTMSRKMQKIKLQLDHSILDRMLDYCGEENITPLGNGEFYAYLDFIEDDYGYGILMSFGDKCQCIEPEHVRNEMKRRLNDSIKAYY</sequence>
<evidence type="ECO:0000256" key="2">
    <source>
        <dbReference type="ARBA" id="ARBA00023163"/>
    </source>
</evidence>
<comment type="caution">
    <text evidence="4">The sequence shown here is derived from an EMBL/GenBank/DDBJ whole genome shotgun (WGS) entry which is preliminary data.</text>
</comment>
<dbReference type="AlphaFoldDB" id="A0A1T2XFN4"/>
<evidence type="ECO:0000313" key="5">
    <source>
        <dbReference type="Proteomes" id="UP000190188"/>
    </source>
</evidence>
<dbReference type="Pfam" id="PF13280">
    <property type="entry name" value="WYL"/>
    <property type="match status" value="1"/>
</dbReference>
<dbReference type="PROSITE" id="PS52050">
    <property type="entry name" value="WYL"/>
    <property type="match status" value="1"/>
</dbReference>
<dbReference type="GO" id="GO:0003700">
    <property type="term" value="F:DNA-binding transcription factor activity"/>
    <property type="evidence" value="ECO:0007669"/>
    <property type="project" value="InterPro"/>
</dbReference>
<name>A0A1T2XFN4_9BACL</name>
<dbReference type="InterPro" id="IPR013196">
    <property type="entry name" value="HTH_11"/>
</dbReference>
<dbReference type="InterPro" id="IPR036390">
    <property type="entry name" value="WH_DNA-bd_sf"/>
</dbReference>
<organism evidence="4 5">
    <name type="scientific">Paenibacillus selenitireducens</name>
    <dbReference type="NCBI Taxonomy" id="1324314"/>
    <lineage>
        <taxon>Bacteria</taxon>
        <taxon>Bacillati</taxon>
        <taxon>Bacillota</taxon>
        <taxon>Bacilli</taxon>
        <taxon>Bacillales</taxon>
        <taxon>Paenibacillaceae</taxon>
        <taxon>Paenibacillus</taxon>
    </lineage>
</organism>
<evidence type="ECO:0000256" key="1">
    <source>
        <dbReference type="ARBA" id="ARBA00023015"/>
    </source>
</evidence>
<dbReference type="PIRSF" id="PIRSF016838">
    <property type="entry name" value="PafC"/>
    <property type="match status" value="1"/>
</dbReference>
<dbReference type="InterPro" id="IPR001034">
    <property type="entry name" value="DeoR_HTH"/>
</dbReference>
<protein>
    <submittedName>
        <fullName evidence="4">Transcriptional regulator</fullName>
    </submittedName>
</protein>
<dbReference type="STRING" id="1324314.BVG16_12660"/>
<accession>A0A1T2XFN4</accession>
<keyword evidence="1" id="KW-0805">Transcription regulation</keyword>
<evidence type="ECO:0000313" key="4">
    <source>
        <dbReference type="EMBL" id="OPA78701.1"/>
    </source>
</evidence>
<evidence type="ECO:0000259" key="3">
    <source>
        <dbReference type="PROSITE" id="PS51000"/>
    </source>
</evidence>
<dbReference type="Pfam" id="PF25583">
    <property type="entry name" value="WCX"/>
    <property type="match status" value="1"/>
</dbReference>
<dbReference type="InterPro" id="IPR051534">
    <property type="entry name" value="CBASS_pafABC_assoc_protein"/>
</dbReference>
<dbReference type="Gene3D" id="1.10.10.10">
    <property type="entry name" value="Winged helix-like DNA-binding domain superfamily/Winged helix DNA-binding domain"/>
    <property type="match status" value="1"/>
</dbReference>
<dbReference type="Proteomes" id="UP000190188">
    <property type="component" value="Unassembled WGS sequence"/>
</dbReference>
<dbReference type="InterPro" id="IPR026881">
    <property type="entry name" value="WYL_dom"/>
</dbReference>
<dbReference type="PANTHER" id="PTHR34580:SF1">
    <property type="entry name" value="PROTEIN PAFC"/>
    <property type="match status" value="1"/>
</dbReference>
<keyword evidence="5" id="KW-1185">Reference proteome</keyword>
<dbReference type="InterPro" id="IPR036388">
    <property type="entry name" value="WH-like_DNA-bd_sf"/>
</dbReference>
<dbReference type="PANTHER" id="PTHR34580">
    <property type="match status" value="1"/>
</dbReference>
<feature type="domain" description="HTH deoR-type" evidence="3">
    <location>
        <begin position="2"/>
        <end position="57"/>
    </location>
</feature>
<dbReference type="PROSITE" id="PS51000">
    <property type="entry name" value="HTH_DEOR_2"/>
    <property type="match status" value="1"/>
</dbReference>
<dbReference type="Pfam" id="PF08279">
    <property type="entry name" value="HTH_11"/>
    <property type="match status" value="1"/>
</dbReference>
<gene>
    <name evidence="4" type="ORF">BVG16_12660</name>
</gene>
<keyword evidence="2" id="KW-0804">Transcription</keyword>
<reference evidence="4 5" key="1">
    <citation type="submission" date="2017-01" db="EMBL/GenBank/DDBJ databases">
        <title>Genome analysis of Paenibacillus selenitrireducens ES3-24.</title>
        <authorList>
            <person name="Xu D."/>
            <person name="Yao R."/>
            <person name="Zheng S."/>
        </authorList>
    </citation>
    <scope>NUCLEOTIDE SEQUENCE [LARGE SCALE GENOMIC DNA]</scope>
    <source>
        <strain evidence="4 5">ES3-24</strain>
    </source>
</reference>
<dbReference type="OrthoDB" id="9815009at2"/>
<dbReference type="InterPro" id="IPR028349">
    <property type="entry name" value="PafC-like"/>
</dbReference>
<dbReference type="SUPFAM" id="SSF46785">
    <property type="entry name" value="Winged helix' DNA-binding domain"/>
    <property type="match status" value="1"/>
</dbReference>
<dbReference type="EMBL" id="MSZX01000004">
    <property type="protein sequence ID" value="OPA78701.1"/>
    <property type="molecule type" value="Genomic_DNA"/>
</dbReference>
<dbReference type="InterPro" id="IPR057727">
    <property type="entry name" value="WCX_dom"/>
</dbReference>